<dbReference type="AlphaFoldDB" id="A0A9P6AEE5"/>
<dbReference type="Proteomes" id="UP000886523">
    <property type="component" value="Unassembled WGS sequence"/>
</dbReference>
<organism evidence="2 3">
    <name type="scientific">Hydnum rufescens UP504</name>
    <dbReference type="NCBI Taxonomy" id="1448309"/>
    <lineage>
        <taxon>Eukaryota</taxon>
        <taxon>Fungi</taxon>
        <taxon>Dikarya</taxon>
        <taxon>Basidiomycota</taxon>
        <taxon>Agaricomycotina</taxon>
        <taxon>Agaricomycetes</taxon>
        <taxon>Cantharellales</taxon>
        <taxon>Hydnaceae</taxon>
        <taxon>Hydnum</taxon>
    </lineage>
</organism>
<dbReference type="EMBL" id="MU129315">
    <property type="protein sequence ID" value="KAF9503684.1"/>
    <property type="molecule type" value="Genomic_DNA"/>
</dbReference>
<keyword evidence="3" id="KW-1185">Reference proteome</keyword>
<accession>A0A9P6AEE5</accession>
<feature type="compositionally biased region" description="Polar residues" evidence="1">
    <location>
        <begin position="138"/>
        <end position="154"/>
    </location>
</feature>
<evidence type="ECO:0000313" key="3">
    <source>
        <dbReference type="Proteomes" id="UP000886523"/>
    </source>
</evidence>
<evidence type="ECO:0000313" key="2">
    <source>
        <dbReference type="EMBL" id="KAF9503684.1"/>
    </source>
</evidence>
<gene>
    <name evidence="2" type="ORF">BS47DRAFT_1369348</name>
</gene>
<feature type="region of interest" description="Disordered" evidence="1">
    <location>
        <begin position="133"/>
        <end position="156"/>
    </location>
</feature>
<reference evidence="2" key="1">
    <citation type="journal article" date="2020" name="Nat. Commun.">
        <title>Large-scale genome sequencing of mycorrhizal fungi provides insights into the early evolution of symbiotic traits.</title>
        <authorList>
            <person name="Miyauchi S."/>
            <person name="Kiss E."/>
            <person name="Kuo A."/>
            <person name="Drula E."/>
            <person name="Kohler A."/>
            <person name="Sanchez-Garcia M."/>
            <person name="Morin E."/>
            <person name="Andreopoulos B."/>
            <person name="Barry K.W."/>
            <person name="Bonito G."/>
            <person name="Buee M."/>
            <person name="Carver A."/>
            <person name="Chen C."/>
            <person name="Cichocki N."/>
            <person name="Clum A."/>
            <person name="Culley D."/>
            <person name="Crous P.W."/>
            <person name="Fauchery L."/>
            <person name="Girlanda M."/>
            <person name="Hayes R.D."/>
            <person name="Keri Z."/>
            <person name="LaButti K."/>
            <person name="Lipzen A."/>
            <person name="Lombard V."/>
            <person name="Magnuson J."/>
            <person name="Maillard F."/>
            <person name="Murat C."/>
            <person name="Nolan M."/>
            <person name="Ohm R.A."/>
            <person name="Pangilinan J."/>
            <person name="Pereira M.F."/>
            <person name="Perotto S."/>
            <person name="Peter M."/>
            <person name="Pfister S."/>
            <person name="Riley R."/>
            <person name="Sitrit Y."/>
            <person name="Stielow J.B."/>
            <person name="Szollosi G."/>
            <person name="Zifcakova L."/>
            <person name="Stursova M."/>
            <person name="Spatafora J.W."/>
            <person name="Tedersoo L."/>
            <person name="Vaario L.M."/>
            <person name="Yamada A."/>
            <person name="Yan M."/>
            <person name="Wang P."/>
            <person name="Xu J."/>
            <person name="Bruns T."/>
            <person name="Baldrian P."/>
            <person name="Vilgalys R."/>
            <person name="Dunand C."/>
            <person name="Henrissat B."/>
            <person name="Grigoriev I.V."/>
            <person name="Hibbett D."/>
            <person name="Nagy L.G."/>
            <person name="Martin F.M."/>
        </authorList>
    </citation>
    <scope>NUCLEOTIDE SEQUENCE</scope>
    <source>
        <strain evidence="2">UP504</strain>
    </source>
</reference>
<evidence type="ECO:0000256" key="1">
    <source>
        <dbReference type="SAM" id="MobiDB-lite"/>
    </source>
</evidence>
<protein>
    <submittedName>
        <fullName evidence="2">Uncharacterized protein</fullName>
    </submittedName>
</protein>
<comment type="caution">
    <text evidence="2">The sequence shown here is derived from an EMBL/GenBank/DDBJ whole genome shotgun (WGS) entry which is preliminary data.</text>
</comment>
<proteinExistence type="predicted"/>
<sequence length="291" mass="31251">MASQSKAPVPKLPAMPRNIAPASERYGHYVHTINTVLTQDNGQPPIPITPLSSSYHPPSTPAHATSIAVALNRLELCCVNNLLTLSCLSNDLEVIRAKRIIYTASKKALGKSGGISTTTCQQTPFYQSLSKLRKTGHKSTQQQRTAPGQATTPQYRLGCGDKGPPSPPLCMETLPPATPSSSPPVVWDEWLKQCQPEGQCCLPISQDQGKEGPPCNTGSWWHRYKPGYKSGTPKPIHTKPEINKSTIQQKTKENQANICTKNGLLEGLGTWGMQKLGVGGPEEGGGGPGQI</sequence>
<name>A0A9P6AEE5_9AGAM</name>